<feature type="transmembrane region" description="Helical" evidence="14">
    <location>
        <begin position="57"/>
        <end position="82"/>
    </location>
</feature>
<comment type="similarity">
    <text evidence="2">Belongs to the AAA ATPase family. BCS1 subfamily.</text>
</comment>
<evidence type="ECO:0000313" key="17">
    <source>
        <dbReference type="EMBL" id="TKA72263.1"/>
    </source>
</evidence>
<keyword evidence="3 14" id="KW-0812">Transmembrane</keyword>
<proteinExistence type="inferred from homology"/>
<dbReference type="EMBL" id="NAJN01000510">
    <property type="protein sequence ID" value="TKA72263.1"/>
    <property type="molecule type" value="Genomic_DNA"/>
</dbReference>
<gene>
    <name evidence="17" type="ORF">B0A49_05177</name>
</gene>
<comment type="caution">
    <text evidence="17">The sequence shown here is derived from an EMBL/GenBank/DDBJ whole genome shotgun (WGS) entry which is preliminary data.</text>
</comment>
<keyword evidence="8 14" id="KW-1133">Transmembrane helix</keyword>
<accession>A0A4U0XAP9</accession>
<dbReference type="GO" id="GO:0005524">
    <property type="term" value="F:ATP binding"/>
    <property type="evidence" value="ECO:0007669"/>
    <property type="project" value="UniProtKB-KW"/>
</dbReference>
<dbReference type="PROSITE" id="PS00674">
    <property type="entry name" value="AAA"/>
    <property type="match status" value="1"/>
</dbReference>
<dbReference type="Pfam" id="PF00004">
    <property type="entry name" value="AAA"/>
    <property type="match status" value="2"/>
</dbReference>
<evidence type="ECO:0000256" key="11">
    <source>
        <dbReference type="ARBA" id="ARBA00048778"/>
    </source>
</evidence>
<keyword evidence="6" id="KW-0378">Hydrolase</keyword>
<reference evidence="17 18" key="1">
    <citation type="submission" date="2017-03" db="EMBL/GenBank/DDBJ databases">
        <title>Genomes of endolithic fungi from Antarctica.</title>
        <authorList>
            <person name="Coleine C."/>
            <person name="Masonjones S."/>
            <person name="Stajich J.E."/>
        </authorList>
    </citation>
    <scope>NUCLEOTIDE SEQUENCE [LARGE SCALE GENOMIC DNA]</scope>
    <source>
        <strain evidence="17 18">CCFEE 5187</strain>
    </source>
</reference>
<feature type="region of interest" description="Disordered" evidence="13">
    <location>
        <begin position="503"/>
        <end position="537"/>
    </location>
</feature>
<dbReference type="GO" id="GO:0016887">
    <property type="term" value="F:ATP hydrolysis activity"/>
    <property type="evidence" value="ECO:0007669"/>
    <property type="project" value="InterPro"/>
</dbReference>
<feature type="domain" description="BCS1 N-terminal" evidence="16">
    <location>
        <begin position="65"/>
        <end position="271"/>
    </location>
</feature>
<evidence type="ECO:0000259" key="16">
    <source>
        <dbReference type="SMART" id="SM01024"/>
    </source>
</evidence>
<feature type="compositionally biased region" description="Low complexity" evidence="13">
    <location>
        <begin position="528"/>
        <end position="537"/>
    </location>
</feature>
<dbReference type="SMART" id="SM01024">
    <property type="entry name" value="BCS1_N"/>
    <property type="match status" value="1"/>
</dbReference>
<evidence type="ECO:0000256" key="4">
    <source>
        <dbReference type="ARBA" id="ARBA00022741"/>
    </source>
</evidence>
<name>A0A4U0XAP9_9PEZI</name>
<feature type="domain" description="AAA+ ATPase" evidence="15">
    <location>
        <begin position="304"/>
        <end position="485"/>
    </location>
</feature>
<keyword evidence="10 14" id="KW-0472">Membrane</keyword>
<dbReference type="Gene3D" id="3.40.50.300">
    <property type="entry name" value="P-loop containing nucleotide triphosphate hydrolases"/>
    <property type="match status" value="1"/>
</dbReference>
<dbReference type="InterPro" id="IPR027417">
    <property type="entry name" value="P-loop_NTPase"/>
</dbReference>
<dbReference type="InterPro" id="IPR003960">
    <property type="entry name" value="ATPase_AAA_CS"/>
</dbReference>
<keyword evidence="5" id="KW-0999">Mitochondrion inner membrane</keyword>
<evidence type="ECO:0000256" key="3">
    <source>
        <dbReference type="ARBA" id="ARBA00022692"/>
    </source>
</evidence>
<organism evidence="17 18">
    <name type="scientific">Cryomyces minteri</name>
    <dbReference type="NCBI Taxonomy" id="331657"/>
    <lineage>
        <taxon>Eukaryota</taxon>
        <taxon>Fungi</taxon>
        <taxon>Dikarya</taxon>
        <taxon>Ascomycota</taxon>
        <taxon>Pezizomycotina</taxon>
        <taxon>Dothideomycetes</taxon>
        <taxon>Dothideomycetes incertae sedis</taxon>
        <taxon>Cryomyces</taxon>
    </lineage>
</organism>
<dbReference type="SMART" id="SM00382">
    <property type="entry name" value="AAA"/>
    <property type="match status" value="1"/>
</dbReference>
<comment type="catalytic activity">
    <reaction evidence="11">
        <text>ATP + H2O = ADP + phosphate + H(+)</text>
        <dbReference type="Rhea" id="RHEA:13065"/>
        <dbReference type="ChEBI" id="CHEBI:15377"/>
        <dbReference type="ChEBI" id="CHEBI:15378"/>
        <dbReference type="ChEBI" id="CHEBI:30616"/>
        <dbReference type="ChEBI" id="CHEBI:43474"/>
        <dbReference type="ChEBI" id="CHEBI:456216"/>
    </reaction>
    <physiologicalReaction direction="left-to-right" evidence="11">
        <dbReference type="Rhea" id="RHEA:13066"/>
    </physiologicalReaction>
</comment>
<evidence type="ECO:0000313" key="18">
    <source>
        <dbReference type="Proteomes" id="UP000308768"/>
    </source>
</evidence>
<evidence type="ECO:0000256" key="9">
    <source>
        <dbReference type="ARBA" id="ARBA00023128"/>
    </source>
</evidence>
<comment type="subcellular location">
    <subcellularLocation>
        <location evidence="1">Mitochondrion inner membrane</location>
        <topology evidence="1">Single-pass membrane protein</topology>
    </subcellularLocation>
</comment>
<dbReference type="InterPro" id="IPR050747">
    <property type="entry name" value="Mitochondrial_chaperone_BCS1"/>
</dbReference>
<dbReference type="PANTHER" id="PTHR23070">
    <property type="entry name" value="BCS1 AAA-TYPE ATPASE"/>
    <property type="match status" value="1"/>
</dbReference>
<dbReference type="InterPro" id="IPR014851">
    <property type="entry name" value="BCS1_N"/>
</dbReference>
<evidence type="ECO:0000259" key="15">
    <source>
        <dbReference type="SMART" id="SM00382"/>
    </source>
</evidence>
<dbReference type="OrthoDB" id="10251412at2759"/>
<dbReference type="Pfam" id="PF08740">
    <property type="entry name" value="BCS1_N"/>
    <property type="match status" value="1"/>
</dbReference>
<sequence>MPHKRKIDFSSLLSSVNSSRDSNNGTQSLNLTELPANILEAFIPGYSLILRYALDVFGFDISIVLSIGLIIFAFVTSVQYLWDKAYTGFSTFCMSSVYIDDSDDLFNSVLEWIAAQRMSKISRSVKAVTYRGSAWEEANEDDHDGGEVLDEAGIFNFSKWAARVPPRYEPYYGRHRFWFQGKMFIFDRSRRAASSSQYQYGRPSDEELIELTCVGRSTKPIRDLLDYVKIWSLDKEKALTVIRRPVNKERSRYGGVWSRVSSRPSRPMETVVLEPEQKARVLTDINEYLHPSSPRWYANRGIPYRRGYLFHGPPGTGKTSLSFALAGIFGLEIYVISLLEPTLTEADLSNLFNSLPRRCIVLLEDIDTAGLVRDEKSDESSSRSKAEKSKSNTKDGDNENSEDGKEERFTLHDLAKAMKSSNRRERTSDDVRQGISLSGLLNAIDGVATHEGRVLVMTTNHPEKLDDALIRPGRVDMQVQFGLATRVQTRELFVRMYSSDKDKIPERKTTLSSPTPLRHTTSNLPNGTSKPSVSASSTSATLLDNITSPSDLQAIADRFAESLPEETFSPAEIQGFLLTRKKEPQRALREVEVWRDGLLEAKERRRKVFGVQ</sequence>
<evidence type="ECO:0000256" key="5">
    <source>
        <dbReference type="ARBA" id="ARBA00022792"/>
    </source>
</evidence>
<evidence type="ECO:0008006" key="19">
    <source>
        <dbReference type="Google" id="ProtNLM"/>
    </source>
</evidence>
<dbReference type="InterPro" id="IPR003593">
    <property type="entry name" value="AAA+_ATPase"/>
</dbReference>
<dbReference type="Pfam" id="PF25426">
    <property type="entry name" value="AAA_lid_BCS1"/>
    <property type="match status" value="1"/>
</dbReference>
<evidence type="ECO:0000256" key="7">
    <source>
        <dbReference type="ARBA" id="ARBA00022840"/>
    </source>
</evidence>
<protein>
    <recommendedName>
        <fullName evidence="19">BCS1 N-terminal domain-containing protein</fullName>
    </recommendedName>
</protein>
<dbReference type="STRING" id="331657.A0A4U0XAP9"/>
<keyword evidence="7 12" id="KW-0067">ATP-binding</keyword>
<evidence type="ECO:0000256" key="2">
    <source>
        <dbReference type="ARBA" id="ARBA00007448"/>
    </source>
</evidence>
<dbReference type="Proteomes" id="UP000308768">
    <property type="component" value="Unassembled WGS sequence"/>
</dbReference>
<dbReference type="InterPro" id="IPR057495">
    <property type="entry name" value="AAA_lid_BCS1"/>
</dbReference>
<evidence type="ECO:0000256" key="6">
    <source>
        <dbReference type="ARBA" id="ARBA00022801"/>
    </source>
</evidence>
<feature type="region of interest" description="Disordered" evidence="13">
    <location>
        <begin position="373"/>
        <end position="410"/>
    </location>
</feature>
<evidence type="ECO:0000256" key="1">
    <source>
        <dbReference type="ARBA" id="ARBA00004434"/>
    </source>
</evidence>
<evidence type="ECO:0000256" key="13">
    <source>
        <dbReference type="SAM" id="MobiDB-lite"/>
    </source>
</evidence>
<evidence type="ECO:0000256" key="8">
    <source>
        <dbReference type="ARBA" id="ARBA00022989"/>
    </source>
</evidence>
<dbReference type="SUPFAM" id="SSF52540">
    <property type="entry name" value="P-loop containing nucleoside triphosphate hydrolases"/>
    <property type="match status" value="1"/>
</dbReference>
<dbReference type="InterPro" id="IPR003959">
    <property type="entry name" value="ATPase_AAA_core"/>
</dbReference>
<keyword evidence="4 12" id="KW-0547">Nucleotide-binding</keyword>
<keyword evidence="18" id="KW-1185">Reference proteome</keyword>
<evidence type="ECO:0000256" key="10">
    <source>
        <dbReference type="ARBA" id="ARBA00023136"/>
    </source>
</evidence>
<dbReference type="GO" id="GO:0005743">
    <property type="term" value="C:mitochondrial inner membrane"/>
    <property type="evidence" value="ECO:0007669"/>
    <property type="project" value="UniProtKB-SubCell"/>
</dbReference>
<feature type="compositionally biased region" description="Polar residues" evidence="13">
    <location>
        <begin position="510"/>
        <end position="527"/>
    </location>
</feature>
<evidence type="ECO:0000256" key="12">
    <source>
        <dbReference type="RuleBase" id="RU003651"/>
    </source>
</evidence>
<evidence type="ECO:0000256" key="14">
    <source>
        <dbReference type="SAM" id="Phobius"/>
    </source>
</evidence>
<dbReference type="AlphaFoldDB" id="A0A4U0XAP9"/>
<keyword evidence="9" id="KW-0496">Mitochondrion</keyword>